<organism evidence="8">
    <name type="scientific">Timema tahoe</name>
    <dbReference type="NCBI Taxonomy" id="61484"/>
    <lineage>
        <taxon>Eukaryota</taxon>
        <taxon>Metazoa</taxon>
        <taxon>Ecdysozoa</taxon>
        <taxon>Arthropoda</taxon>
        <taxon>Hexapoda</taxon>
        <taxon>Insecta</taxon>
        <taxon>Pterygota</taxon>
        <taxon>Neoptera</taxon>
        <taxon>Polyneoptera</taxon>
        <taxon>Phasmatodea</taxon>
        <taxon>Timematodea</taxon>
        <taxon>Timematoidea</taxon>
        <taxon>Timematidae</taxon>
        <taxon>Timema</taxon>
    </lineage>
</organism>
<keyword evidence="2 6" id="KW-0853">WD repeat</keyword>
<feature type="compositionally biased region" description="Polar residues" evidence="7">
    <location>
        <begin position="229"/>
        <end position="245"/>
    </location>
</feature>
<protein>
    <submittedName>
        <fullName evidence="8">Uncharacterized protein</fullName>
    </submittedName>
</protein>
<dbReference type="EMBL" id="OE001531">
    <property type="protein sequence ID" value="CAD7457021.1"/>
    <property type="molecule type" value="Genomic_DNA"/>
</dbReference>
<sequence length="624" mass="70136">MSPGTSTTKLKGMKRSATTCDQVLKSEDSGDDIEETSSVIVSFQEETSSVVVSFQEETSSVIVSFQEETSSVIVSFQEETSSEETSSVIVWSQEETSSVVVWSQEETSSVVVCLEEETASEETSSVIVSFQEETSSVVVSFQEETSSVIVSFQEETSSEETSSVIVRSQEETSSVIVRSQEETSSVVEETSSVIVWSQEETSSVIVWSQKETSSVIVWFQEETSSVGSVSATENTSRSATPNQSLKRVGRKRKKQSKATMKLQYKFMTFIKEDHGCPLFGAQFNHHLKEGQPLIFAAVGSNRVTIYECPEGNGIRLLQCFADPDVSLFLITLQAVHRLGIDKVLCPVLNEENYYTCAWSYDIDTGKPLLAIAGARGVIRIISPFHPRDPNLLLSVSKDHALRLWNIRTDVCIAIFGGVEGHRDEVLSADFDMCGNRIMSCGMDHSLKLWRLDKDSMKDSIKRSYIFNSSRSQRPFDSLKEHFPDFSTRDIHRNYVDCVQWLGDFILSKSCENQIVCWKPGQLEETELRSSDTNSTIIHRFEYSQCEIWFVRFSMDFLQKVMALGNTYGRTFVWDLDVTDPSQSKCSTLSHPRCSSAIRQTSFSRNGSVLLCVCDDGTIWRWDKV</sequence>
<evidence type="ECO:0000256" key="2">
    <source>
        <dbReference type="ARBA" id="ARBA00022574"/>
    </source>
</evidence>
<gene>
    <name evidence="8" type="ORF">TTEB3V08_LOCUS5032</name>
</gene>
<keyword evidence="5" id="KW-0804">Transcription</keyword>
<dbReference type="InterPro" id="IPR015943">
    <property type="entry name" value="WD40/YVTN_repeat-like_dom_sf"/>
</dbReference>
<dbReference type="AlphaFoldDB" id="A0A7R9NUQ0"/>
<dbReference type="InterPro" id="IPR051243">
    <property type="entry name" value="PcG_WD-repeat"/>
</dbReference>
<evidence type="ECO:0000256" key="1">
    <source>
        <dbReference type="ARBA" id="ARBA00008075"/>
    </source>
</evidence>
<dbReference type="Gene3D" id="2.130.10.10">
    <property type="entry name" value="YVTN repeat-like/Quinoprotein amine dehydrogenase"/>
    <property type="match status" value="1"/>
</dbReference>
<feature type="region of interest" description="Disordered" evidence="7">
    <location>
        <begin position="229"/>
        <end position="256"/>
    </location>
</feature>
<dbReference type="SMART" id="SM00320">
    <property type="entry name" value="WD40"/>
    <property type="match status" value="4"/>
</dbReference>
<evidence type="ECO:0000256" key="3">
    <source>
        <dbReference type="ARBA" id="ARBA00022737"/>
    </source>
</evidence>
<feature type="compositionally biased region" description="Basic residues" evidence="7">
    <location>
        <begin position="247"/>
        <end position="256"/>
    </location>
</feature>
<evidence type="ECO:0000313" key="8">
    <source>
        <dbReference type="EMBL" id="CAD7457021.1"/>
    </source>
</evidence>
<keyword evidence="3" id="KW-0677">Repeat</keyword>
<keyword evidence="4" id="KW-0805">Transcription regulation</keyword>
<evidence type="ECO:0000256" key="6">
    <source>
        <dbReference type="PROSITE-ProRule" id="PRU00221"/>
    </source>
</evidence>
<name>A0A7R9NUQ0_9NEOP</name>
<dbReference type="PROSITE" id="PS50082">
    <property type="entry name" value="WD_REPEATS_2"/>
    <property type="match status" value="1"/>
</dbReference>
<accession>A0A7R9NUQ0</accession>
<reference evidence="8" key="1">
    <citation type="submission" date="2020-11" db="EMBL/GenBank/DDBJ databases">
        <authorList>
            <person name="Tran Van P."/>
        </authorList>
    </citation>
    <scope>NUCLEOTIDE SEQUENCE</scope>
</reference>
<dbReference type="PROSITE" id="PS50294">
    <property type="entry name" value="WD_REPEATS_REGION"/>
    <property type="match status" value="1"/>
</dbReference>
<dbReference type="InterPro" id="IPR001680">
    <property type="entry name" value="WD40_rpt"/>
</dbReference>
<feature type="repeat" description="WD" evidence="6">
    <location>
        <begin position="418"/>
        <end position="459"/>
    </location>
</feature>
<comment type="similarity">
    <text evidence="1">Belongs to the WD repeat ESC family.</text>
</comment>
<evidence type="ECO:0000256" key="4">
    <source>
        <dbReference type="ARBA" id="ARBA00023015"/>
    </source>
</evidence>
<dbReference type="Pfam" id="PF00400">
    <property type="entry name" value="WD40"/>
    <property type="match status" value="2"/>
</dbReference>
<evidence type="ECO:0000256" key="7">
    <source>
        <dbReference type="SAM" id="MobiDB-lite"/>
    </source>
</evidence>
<dbReference type="InterPro" id="IPR036322">
    <property type="entry name" value="WD40_repeat_dom_sf"/>
</dbReference>
<dbReference type="SUPFAM" id="SSF50978">
    <property type="entry name" value="WD40 repeat-like"/>
    <property type="match status" value="1"/>
</dbReference>
<proteinExistence type="inferred from homology"/>
<dbReference type="PANTHER" id="PTHR10253">
    <property type="entry name" value="POLYCOMB PROTEIN"/>
    <property type="match status" value="1"/>
</dbReference>
<evidence type="ECO:0000256" key="5">
    <source>
        <dbReference type="ARBA" id="ARBA00023163"/>
    </source>
</evidence>